<organism evidence="1 2">
    <name type="scientific">Trinickia dabaoshanensis</name>
    <dbReference type="NCBI Taxonomy" id="564714"/>
    <lineage>
        <taxon>Bacteria</taxon>
        <taxon>Pseudomonadati</taxon>
        <taxon>Pseudomonadota</taxon>
        <taxon>Betaproteobacteria</taxon>
        <taxon>Burkholderiales</taxon>
        <taxon>Burkholderiaceae</taxon>
        <taxon>Trinickia</taxon>
    </lineage>
</organism>
<gene>
    <name evidence="1" type="ORF">C0Z18_17225</name>
</gene>
<name>A0A2N7VMF0_9BURK</name>
<evidence type="ECO:0000313" key="1">
    <source>
        <dbReference type="EMBL" id="PMS18320.1"/>
    </source>
</evidence>
<proteinExistence type="predicted"/>
<keyword evidence="2" id="KW-1185">Reference proteome</keyword>
<dbReference type="Proteomes" id="UP000235616">
    <property type="component" value="Unassembled WGS sequence"/>
</dbReference>
<dbReference type="EMBL" id="PNYA01000015">
    <property type="protein sequence ID" value="PMS18320.1"/>
    <property type="molecule type" value="Genomic_DNA"/>
</dbReference>
<reference evidence="1 2" key="1">
    <citation type="submission" date="2018-01" db="EMBL/GenBank/DDBJ databases">
        <title>Whole genome analyses suggest that Burkholderia sensu lato contains two further novel genera in the rhizoxinica-symbiotica group Mycetohabitans gen. nov., and Trinickia gen. nov.: implications for the evolution of diazotrophy and nodulation in the Burkholderiaceae.</title>
        <authorList>
            <person name="Estrada-de los Santos P."/>
            <person name="Palmer M."/>
            <person name="Chavez-Ramirez B."/>
            <person name="Beukes C."/>
            <person name="Steenkamp E.T."/>
            <person name="Hirsch A.M."/>
            <person name="Manyaka P."/>
            <person name="Maluk M."/>
            <person name="Lafos M."/>
            <person name="Crook M."/>
            <person name="Gross E."/>
            <person name="Simon M.F."/>
            <person name="Bueno dos Reis Junior F."/>
            <person name="Poole P.S."/>
            <person name="Venter S.N."/>
            <person name="James E.K."/>
        </authorList>
    </citation>
    <scope>NUCLEOTIDE SEQUENCE [LARGE SCALE GENOMIC DNA]</scope>
    <source>
        <strain evidence="1 2">GIMN1.004</strain>
    </source>
</reference>
<dbReference type="AlphaFoldDB" id="A0A2N7VMF0"/>
<comment type="caution">
    <text evidence="1">The sequence shown here is derived from an EMBL/GenBank/DDBJ whole genome shotgun (WGS) entry which is preliminary data.</text>
</comment>
<evidence type="ECO:0000313" key="2">
    <source>
        <dbReference type="Proteomes" id="UP000235616"/>
    </source>
</evidence>
<protein>
    <submittedName>
        <fullName evidence="1">Uncharacterized protein</fullName>
    </submittedName>
</protein>
<accession>A0A2N7VMF0</accession>
<sequence>MAKVDRRTFLVSSLRAATFSYAWPALRCLAAGRAAPEPALLVIDCALPLSVSYGALRRGECARSLIAAGDAGTLWHAWLSDWPGRAIGVLRPSDCFVLRNLSIAHGRDWQSTIIDSPTTGNMARSTALAFEIGAVAPASRQ</sequence>